<evidence type="ECO:0000313" key="1">
    <source>
        <dbReference type="EMBL" id="VBA37188.1"/>
    </source>
</evidence>
<reference evidence="1 2" key="1">
    <citation type="submission" date="2018-09" db="EMBL/GenBank/DDBJ databases">
        <authorList>
            <person name="Tagini F."/>
        </authorList>
    </citation>
    <scope>NUCLEOTIDE SEQUENCE [LARGE SCALE GENOMIC DNA]</scope>
    <source>
        <strain evidence="1 2">MK13</strain>
    </source>
</reference>
<dbReference type="Proteomes" id="UP000267289">
    <property type="component" value="Unassembled WGS sequence"/>
</dbReference>
<dbReference type="AlphaFoldDB" id="A0A498PTY4"/>
<gene>
    <name evidence="1" type="ORF">LAUMK13_01516</name>
</gene>
<organism evidence="1 2">
    <name type="scientific">Mycobacterium innocens</name>
    <dbReference type="NCBI Taxonomy" id="2341083"/>
    <lineage>
        <taxon>Bacteria</taxon>
        <taxon>Bacillati</taxon>
        <taxon>Actinomycetota</taxon>
        <taxon>Actinomycetes</taxon>
        <taxon>Mycobacteriales</taxon>
        <taxon>Mycobacteriaceae</taxon>
        <taxon>Mycobacterium</taxon>
    </lineage>
</organism>
<accession>A0A498PTY4</accession>
<name>A0A498PTY4_9MYCO</name>
<protein>
    <submittedName>
        <fullName evidence="1">Uncharacterized protein</fullName>
    </submittedName>
</protein>
<evidence type="ECO:0000313" key="2">
    <source>
        <dbReference type="Proteomes" id="UP000267289"/>
    </source>
</evidence>
<proteinExistence type="predicted"/>
<keyword evidence="2" id="KW-1185">Reference proteome</keyword>
<sequence>MDTRWRADIRSLRVASRARTRSRAASWVIDGMLTATISFKCSNRAKCRASRRSVFTRSPAGRCSFDGAATTHSIPFAGKKRASPYPVGPAS</sequence>
<dbReference type="EMBL" id="UPHQ01000060">
    <property type="protein sequence ID" value="VBA37188.1"/>
    <property type="molecule type" value="Genomic_DNA"/>
</dbReference>